<dbReference type="Gene3D" id="3.40.50.1820">
    <property type="entry name" value="alpha/beta hydrolase"/>
    <property type="match status" value="1"/>
</dbReference>
<evidence type="ECO:0008006" key="3">
    <source>
        <dbReference type="Google" id="ProtNLM"/>
    </source>
</evidence>
<dbReference type="Proteomes" id="UP000494115">
    <property type="component" value="Unassembled WGS sequence"/>
</dbReference>
<gene>
    <name evidence="1" type="ORF">LMG28138_05243</name>
</gene>
<dbReference type="PANTHER" id="PTHR47751:SF1">
    <property type="entry name" value="SUPERFAMILY HYDROLASE, PUTATIVE (AFU_ORTHOLOGUE AFUA_2G16580)-RELATED"/>
    <property type="match status" value="1"/>
</dbReference>
<protein>
    <recommendedName>
        <fullName evidence="3">Xaa-Pro dipeptidyl-peptidase-like domain-containing protein</fullName>
    </recommendedName>
</protein>
<proteinExistence type="predicted"/>
<dbReference type="Gene3D" id="1.10.10.800">
    <property type="match status" value="1"/>
</dbReference>
<accession>A0A6S7DDZ0</accession>
<dbReference type="EMBL" id="CADIKM010000050">
    <property type="protein sequence ID" value="CAB3802736.1"/>
    <property type="molecule type" value="Genomic_DNA"/>
</dbReference>
<name>A0A6S7DDZ0_9BURK</name>
<dbReference type="InterPro" id="IPR029058">
    <property type="entry name" value="AB_hydrolase_fold"/>
</dbReference>
<dbReference type="AlphaFoldDB" id="A0A6S7DDZ0"/>
<evidence type="ECO:0000313" key="2">
    <source>
        <dbReference type="Proteomes" id="UP000494115"/>
    </source>
</evidence>
<evidence type="ECO:0000313" key="1">
    <source>
        <dbReference type="EMBL" id="CAB3802736.1"/>
    </source>
</evidence>
<dbReference type="InterPro" id="IPR051411">
    <property type="entry name" value="Polyketide_trans_af380"/>
</dbReference>
<reference evidence="1 2" key="1">
    <citation type="submission" date="2020-04" db="EMBL/GenBank/DDBJ databases">
        <authorList>
            <person name="De Canck E."/>
        </authorList>
    </citation>
    <scope>NUCLEOTIDE SEQUENCE [LARGE SCALE GENOMIC DNA]</scope>
    <source>
        <strain evidence="1 2">LMG 28138</strain>
    </source>
</reference>
<sequence>MLSGPFGAVKEQSSGLYAQTFAERGFVTLAFDPSFTGESGGEVRNVASPDIFTEDFSAAVDQLGLLPDVDREGIGAMAICGLSGMALTAASGDSRIKAVATASMYDMSRSMSRSHKDGYTLEQRHKVIEYLSQQRWIDAEKGTFALGFHELPFDANGQLLKGNRVLPEKLPANPDPVLAAFFDYCRTPRGFHPRAINSTTAWTATTPMSFFEFPLAANIAMIAPSPILLVAGANAHSRYYSEDAYKAASGPKQLVIVRDADHVDLYDRLEKIPFDRLEAFFRQNLKQA</sequence>
<dbReference type="PANTHER" id="PTHR47751">
    <property type="entry name" value="SUPERFAMILY HYDROLASE, PUTATIVE (AFU_ORTHOLOGUE AFUA_2G16580)-RELATED"/>
    <property type="match status" value="1"/>
</dbReference>
<organism evidence="1 2">
    <name type="scientific">Pararobbsia alpina</name>
    <dbReference type="NCBI Taxonomy" id="621374"/>
    <lineage>
        <taxon>Bacteria</taxon>
        <taxon>Pseudomonadati</taxon>
        <taxon>Pseudomonadota</taxon>
        <taxon>Betaproteobacteria</taxon>
        <taxon>Burkholderiales</taxon>
        <taxon>Burkholderiaceae</taxon>
        <taxon>Pararobbsia</taxon>
    </lineage>
</organism>
<dbReference type="SUPFAM" id="SSF53474">
    <property type="entry name" value="alpha/beta-Hydrolases"/>
    <property type="match status" value="1"/>
</dbReference>
<keyword evidence="2" id="KW-1185">Reference proteome</keyword>